<dbReference type="RefSeq" id="YP_010651848.1">
    <property type="nucleotide sequence ID" value="NC_070783.1"/>
</dbReference>
<organism evidence="1 2">
    <name type="scientific">Streptomyces phage Faust</name>
    <dbReference type="NCBI Taxonomy" id="2767565"/>
    <lineage>
        <taxon>Viruses</taxon>
        <taxon>Duplodnaviria</taxon>
        <taxon>Heunggongvirae</taxon>
        <taxon>Uroviricota</taxon>
        <taxon>Caudoviricetes</taxon>
        <taxon>Stanwilliamsviridae</taxon>
        <taxon>Loccivirinae</taxon>
        <taxon>Faustvirus</taxon>
        <taxon>Faustvirus faust</taxon>
    </lineage>
</organism>
<gene>
    <name evidence="1" type="primary">269</name>
    <name evidence="1" type="ORF">SEA_FAUST_269</name>
</gene>
<keyword evidence="2" id="KW-1185">Reference proteome</keyword>
<dbReference type="KEGG" id="vg:77927564"/>
<proteinExistence type="predicted"/>
<reference evidence="1 2" key="1">
    <citation type="submission" date="2020-06" db="EMBL/GenBank/DDBJ databases">
        <authorList>
            <person name="Arora M.N."/>
            <person name="Dalling M.T."/>
            <person name="Dawson S.P.M."/>
            <person name="Elia S.N."/>
            <person name="Burke B."/>
            <person name="Shaffer C.D."/>
            <person name="Weston-Hafer K.A."/>
            <person name="Garlena R.A."/>
            <person name="Russell D.A."/>
            <person name="Pope W.H."/>
            <person name="Jacobs-Sera D."/>
            <person name="Hatfull G.F."/>
        </authorList>
    </citation>
    <scope>NUCLEOTIDE SEQUENCE [LARGE SCALE GENOMIC DNA]</scope>
</reference>
<protein>
    <submittedName>
        <fullName evidence="1">Uncharacterized protein</fullName>
    </submittedName>
</protein>
<dbReference type="GeneID" id="77927564"/>
<dbReference type="EMBL" id="MT684598">
    <property type="protein sequence ID" value="QNN99341.1"/>
    <property type="molecule type" value="Genomic_DNA"/>
</dbReference>
<name>A0A7G9UZ86_9CAUD</name>
<dbReference type="Proteomes" id="UP000516151">
    <property type="component" value="Segment"/>
</dbReference>
<evidence type="ECO:0000313" key="2">
    <source>
        <dbReference type="Proteomes" id="UP000516151"/>
    </source>
</evidence>
<sequence>MCEWFLNCFNAIAGFASHPILGKVPCCQECANRFGFTLESE</sequence>
<evidence type="ECO:0000313" key="1">
    <source>
        <dbReference type="EMBL" id="QNN99341.1"/>
    </source>
</evidence>
<accession>A0A7G9UZ86</accession>